<dbReference type="EMBL" id="JAUEMJ010000012">
    <property type="protein sequence ID" value="MDN3243315.1"/>
    <property type="molecule type" value="Genomic_DNA"/>
</dbReference>
<proteinExistence type="predicted"/>
<keyword evidence="3" id="KW-1185">Reference proteome</keyword>
<protein>
    <recommendedName>
        <fullName evidence="4">HNH endonuclease</fullName>
    </recommendedName>
</protein>
<evidence type="ECO:0000313" key="1">
    <source>
        <dbReference type="EMBL" id="MDN3241292.1"/>
    </source>
</evidence>
<accession>A0ABT7YRR6</accession>
<gene>
    <name evidence="1" type="ORF">QWI33_16315</name>
    <name evidence="2" type="ORF">QWI33_26605</name>
</gene>
<dbReference type="EMBL" id="JAUEMJ010000004">
    <property type="protein sequence ID" value="MDN3241292.1"/>
    <property type="molecule type" value="Genomic_DNA"/>
</dbReference>
<reference evidence="1" key="1">
    <citation type="submission" date="2023-06" db="EMBL/GenBank/DDBJ databases">
        <title>Gycomyces niveus sp.nov., a novel actinomycete isolated from soil in Shouguang.</title>
        <authorList>
            <person name="Yang X."/>
            <person name="Zhao J."/>
        </authorList>
    </citation>
    <scope>NUCLEOTIDE SEQUENCE</scope>
    <source>
        <strain evidence="1">NEAU C2</strain>
    </source>
</reference>
<evidence type="ECO:0008006" key="4">
    <source>
        <dbReference type="Google" id="ProtNLM"/>
    </source>
</evidence>
<evidence type="ECO:0000313" key="2">
    <source>
        <dbReference type="EMBL" id="MDN3243315.1"/>
    </source>
</evidence>
<sequence>MNPNRSTRTPTARLVSATLEDVKAFRTSKGGRDAMDNSGKQPMVLELKLTKDLKRRDFRRKAKALEALGRDGKLIKTKPPKRGNPVKKYRKDTVKRIEQRYAGNPTLMKKMLKKFDSSQSGVDPRSVTKRDQYMEPDHIHELQLGGKDEAANLRWMDSRTNRLLGGDINVALSGVPEGTPIIVRIV</sequence>
<comment type="caution">
    <text evidence="1">The sequence shown here is derived from an EMBL/GenBank/DDBJ whole genome shotgun (WGS) entry which is preliminary data.</text>
</comment>
<name>A0ABT7YRR6_9ACTN</name>
<dbReference type="RefSeq" id="WP_289958202.1">
    <property type="nucleotide sequence ID" value="NZ_JAUEMJ010000004.1"/>
</dbReference>
<evidence type="ECO:0000313" key="3">
    <source>
        <dbReference type="Proteomes" id="UP001171902"/>
    </source>
</evidence>
<organism evidence="1 3">
    <name type="scientific">Glycomyces tritici</name>
    <dbReference type="NCBI Taxonomy" id="2665176"/>
    <lineage>
        <taxon>Bacteria</taxon>
        <taxon>Bacillati</taxon>
        <taxon>Actinomycetota</taxon>
        <taxon>Actinomycetes</taxon>
        <taxon>Glycomycetales</taxon>
        <taxon>Glycomycetaceae</taxon>
        <taxon>Glycomyces</taxon>
    </lineage>
</organism>
<dbReference type="Proteomes" id="UP001171902">
    <property type="component" value="Unassembled WGS sequence"/>
</dbReference>